<accession>A0A8J5VRA6</accession>
<keyword evidence="3" id="KW-1185">Reference proteome</keyword>
<dbReference type="Proteomes" id="UP000729402">
    <property type="component" value="Unassembled WGS sequence"/>
</dbReference>
<sequence length="115" mass="12816">MGDLGYHAGCCLAWFFTQEHSRQLLTLPLLVHRMEANASTATSTHSCRRVRTAVLGCCFCVQVAHATQAKTAEHCDFSHAKCSTPLEALAPLMTLGNGKMPTGRNKNRRRRFQRK</sequence>
<comment type="caution">
    <text evidence="2">The sequence shown here is derived from an EMBL/GenBank/DDBJ whole genome shotgun (WGS) entry which is preliminary data.</text>
</comment>
<dbReference type="AlphaFoldDB" id="A0A8J5VRA6"/>
<proteinExistence type="predicted"/>
<organism evidence="2 3">
    <name type="scientific">Zizania palustris</name>
    <name type="common">Northern wild rice</name>
    <dbReference type="NCBI Taxonomy" id="103762"/>
    <lineage>
        <taxon>Eukaryota</taxon>
        <taxon>Viridiplantae</taxon>
        <taxon>Streptophyta</taxon>
        <taxon>Embryophyta</taxon>
        <taxon>Tracheophyta</taxon>
        <taxon>Spermatophyta</taxon>
        <taxon>Magnoliopsida</taxon>
        <taxon>Liliopsida</taxon>
        <taxon>Poales</taxon>
        <taxon>Poaceae</taxon>
        <taxon>BOP clade</taxon>
        <taxon>Oryzoideae</taxon>
        <taxon>Oryzeae</taxon>
        <taxon>Zizaniinae</taxon>
        <taxon>Zizania</taxon>
    </lineage>
</organism>
<reference evidence="2" key="1">
    <citation type="journal article" date="2021" name="bioRxiv">
        <title>Whole Genome Assembly and Annotation of Northern Wild Rice, Zizania palustris L., Supports a Whole Genome Duplication in the Zizania Genus.</title>
        <authorList>
            <person name="Haas M."/>
            <person name="Kono T."/>
            <person name="Macchietto M."/>
            <person name="Millas R."/>
            <person name="McGilp L."/>
            <person name="Shao M."/>
            <person name="Duquette J."/>
            <person name="Hirsch C.N."/>
            <person name="Kimball J."/>
        </authorList>
    </citation>
    <scope>NUCLEOTIDE SEQUENCE</scope>
    <source>
        <tissue evidence="2">Fresh leaf tissue</tissue>
    </source>
</reference>
<name>A0A8J5VRA6_ZIZPA</name>
<feature type="region of interest" description="Disordered" evidence="1">
    <location>
        <begin position="94"/>
        <end position="115"/>
    </location>
</feature>
<evidence type="ECO:0000313" key="2">
    <source>
        <dbReference type="EMBL" id="KAG8068461.1"/>
    </source>
</evidence>
<dbReference type="EMBL" id="JAAALK010000284">
    <property type="protein sequence ID" value="KAG8068461.1"/>
    <property type="molecule type" value="Genomic_DNA"/>
</dbReference>
<gene>
    <name evidence="2" type="ORF">GUJ93_ZPchr0005g15515</name>
</gene>
<reference evidence="2" key="2">
    <citation type="submission" date="2021-02" db="EMBL/GenBank/DDBJ databases">
        <authorList>
            <person name="Kimball J.A."/>
            <person name="Haas M.W."/>
            <person name="Macchietto M."/>
            <person name="Kono T."/>
            <person name="Duquette J."/>
            <person name="Shao M."/>
        </authorList>
    </citation>
    <scope>NUCLEOTIDE SEQUENCE</scope>
    <source>
        <tissue evidence="2">Fresh leaf tissue</tissue>
    </source>
</reference>
<evidence type="ECO:0000313" key="3">
    <source>
        <dbReference type="Proteomes" id="UP000729402"/>
    </source>
</evidence>
<evidence type="ECO:0000256" key="1">
    <source>
        <dbReference type="SAM" id="MobiDB-lite"/>
    </source>
</evidence>
<feature type="compositionally biased region" description="Basic residues" evidence="1">
    <location>
        <begin position="105"/>
        <end position="115"/>
    </location>
</feature>
<protein>
    <submittedName>
        <fullName evidence="2">Uncharacterized protein</fullName>
    </submittedName>
</protein>